<dbReference type="GO" id="GO:0000151">
    <property type="term" value="C:ubiquitin ligase complex"/>
    <property type="evidence" value="ECO:0007669"/>
    <property type="project" value="TreeGrafter"/>
</dbReference>
<dbReference type="FunFam" id="2.60.200.20:FF:000015">
    <property type="entry name" value="E3 ubiquitin-protein ligase RNF8"/>
    <property type="match status" value="1"/>
</dbReference>
<evidence type="ECO:0000256" key="4">
    <source>
        <dbReference type="ARBA" id="ARBA00022723"/>
    </source>
</evidence>
<evidence type="ECO:0000256" key="2">
    <source>
        <dbReference type="ARBA" id="ARBA00017908"/>
    </source>
</evidence>
<evidence type="ECO:0000256" key="10">
    <source>
        <dbReference type="ARBA" id="ARBA00023204"/>
    </source>
</evidence>
<dbReference type="GeneID" id="114803417"/>
<keyword evidence="10" id="KW-0234">DNA repair</keyword>
<dbReference type="InterPro" id="IPR001841">
    <property type="entry name" value="Znf_RING"/>
</dbReference>
<dbReference type="SUPFAM" id="SSF49879">
    <property type="entry name" value="SMAD/FHA domain"/>
    <property type="match status" value="1"/>
</dbReference>
<sequence length="509" mass="56648">MEQTACPDHVPAEDQSPPDGIWCLQRVGQQSNWLQLHDNQEVTIGRAMNVTYQILSDSCPLMISRTHCTLKQKANSQWTVTDNKSLNGVWVNRNRLPAGSQCPLELGDHVQLGVSVDNNPAEFQYILVRRPLRHVEDFLKKPLVEETSAPPPLKPVKTKRKYSMDELAPGTSVDSNSKLYRGTAEDKSSARPCPAPPQHRKCPASTRASEQAGPSMRPPPPKNAAGDRSGAVLDSVLMFNQHLRDLLAEQELRELLEGQLQSQGEQVLGKVEAPEASSGEQEGRLEVEKAEQKVEGLRKQLEEAVHEHRKVFEELKAKDKELAMTKEEKEKATAQKEEVEAQMADVLENELQCIICSELFIEAVTLNCAHSFCQYCIRQWRRRKDECPTCRRSIQFETRSLVLDNCIDRMVEKLSGEMKQRRQALITERKGQTAEKSASPGAAAAVIIETSDSDDEDSGGDSSSSSSGGGSLSILGSSLQPMDEIWDSSSFLSEASDDDVLFSDDDDWY</sequence>
<evidence type="ECO:0000256" key="5">
    <source>
        <dbReference type="ARBA" id="ARBA00022763"/>
    </source>
</evidence>
<dbReference type="Pfam" id="PF13923">
    <property type="entry name" value="zf-C3HC4_2"/>
    <property type="match status" value="1"/>
</dbReference>
<keyword evidence="7" id="KW-0833">Ubl conjugation pathway</keyword>
<dbReference type="AlphaFoldDB" id="A0AAY4CAP4"/>
<dbReference type="CDD" id="cd22663">
    <property type="entry name" value="FHA_RNF8"/>
    <property type="match status" value="1"/>
</dbReference>
<dbReference type="InterPro" id="IPR008984">
    <property type="entry name" value="SMAD_FHA_dom_sf"/>
</dbReference>
<dbReference type="PROSITE" id="PS00518">
    <property type="entry name" value="ZF_RING_1"/>
    <property type="match status" value="1"/>
</dbReference>
<evidence type="ECO:0000256" key="14">
    <source>
        <dbReference type="SAM" id="MobiDB-lite"/>
    </source>
</evidence>
<evidence type="ECO:0000256" key="1">
    <source>
        <dbReference type="ARBA" id="ARBA00005797"/>
    </source>
</evidence>
<dbReference type="GeneTree" id="ENSGT00400000022349"/>
<evidence type="ECO:0000256" key="8">
    <source>
        <dbReference type="ARBA" id="ARBA00022833"/>
    </source>
</evidence>
<dbReference type="GO" id="GO:0005829">
    <property type="term" value="C:cytosol"/>
    <property type="evidence" value="ECO:0007669"/>
    <property type="project" value="TreeGrafter"/>
</dbReference>
<keyword evidence="11" id="KW-0539">Nucleus</keyword>
<dbReference type="SMART" id="SM00184">
    <property type="entry name" value="RING"/>
    <property type="match status" value="1"/>
</dbReference>
<comment type="similarity">
    <text evidence="1">Belongs to the CHFR family.</text>
</comment>
<dbReference type="Proteomes" id="UP000694580">
    <property type="component" value="Chromosome 14"/>
</dbReference>
<dbReference type="RefSeq" id="XP_028858780.1">
    <property type="nucleotide sequence ID" value="XM_029002947.1"/>
</dbReference>
<evidence type="ECO:0000256" key="9">
    <source>
        <dbReference type="ARBA" id="ARBA00022853"/>
    </source>
</evidence>
<keyword evidence="3" id="KW-0808">Transferase</keyword>
<dbReference type="GO" id="GO:0035861">
    <property type="term" value="C:site of double-strand break"/>
    <property type="evidence" value="ECO:0007669"/>
    <property type="project" value="TreeGrafter"/>
</dbReference>
<dbReference type="InterPro" id="IPR000253">
    <property type="entry name" value="FHA_dom"/>
</dbReference>
<keyword evidence="6 12" id="KW-0863">Zinc-finger</keyword>
<dbReference type="GO" id="GO:0008270">
    <property type="term" value="F:zinc ion binding"/>
    <property type="evidence" value="ECO:0007669"/>
    <property type="project" value="UniProtKB-KW"/>
</dbReference>
<evidence type="ECO:0000259" key="16">
    <source>
        <dbReference type="PROSITE" id="PS50089"/>
    </source>
</evidence>
<feature type="domain" description="FHA" evidence="15">
    <location>
        <begin position="42"/>
        <end position="96"/>
    </location>
</feature>
<feature type="region of interest" description="Disordered" evidence="14">
    <location>
        <begin position="450"/>
        <end position="477"/>
    </location>
</feature>
<feature type="compositionally biased region" description="Low complexity" evidence="14">
    <location>
        <begin position="460"/>
        <end position="477"/>
    </location>
</feature>
<feature type="domain" description="RING-type" evidence="16">
    <location>
        <begin position="353"/>
        <end position="391"/>
    </location>
</feature>
<evidence type="ECO:0000313" key="17">
    <source>
        <dbReference type="Ensembl" id="ENSDCDP00010030138.1"/>
    </source>
</evidence>
<reference evidence="17" key="2">
    <citation type="submission" date="2025-08" db="UniProtKB">
        <authorList>
            <consortium name="Ensembl"/>
        </authorList>
    </citation>
    <scope>IDENTIFICATION</scope>
</reference>
<keyword evidence="4" id="KW-0479">Metal-binding</keyword>
<keyword evidence="18" id="KW-1185">Reference proteome</keyword>
<proteinExistence type="inferred from homology"/>
<keyword evidence="9" id="KW-0156">Chromatin regulator</keyword>
<dbReference type="PANTHER" id="PTHR15067">
    <property type="entry name" value="E3 UBIQUITIN-PROTEIN LIGASE RNF8"/>
    <property type="match status" value="1"/>
</dbReference>
<accession>A0AAY4CAP4</accession>
<dbReference type="PANTHER" id="PTHR15067:SF4">
    <property type="entry name" value="E3 UBIQUITIN-PROTEIN LIGASE RNF8"/>
    <property type="match status" value="1"/>
</dbReference>
<evidence type="ECO:0000256" key="12">
    <source>
        <dbReference type="PROSITE-ProRule" id="PRU00175"/>
    </source>
</evidence>
<gene>
    <name evidence="17" type="primary">RNF8</name>
</gene>
<evidence type="ECO:0000256" key="13">
    <source>
        <dbReference type="SAM" id="Coils"/>
    </source>
</evidence>
<reference evidence="17" key="3">
    <citation type="submission" date="2025-09" db="UniProtKB">
        <authorList>
            <consortium name="Ensembl"/>
        </authorList>
    </citation>
    <scope>IDENTIFICATION</scope>
</reference>
<dbReference type="GO" id="GO:0005634">
    <property type="term" value="C:nucleus"/>
    <property type="evidence" value="ECO:0007669"/>
    <property type="project" value="TreeGrafter"/>
</dbReference>
<dbReference type="GO" id="GO:0006325">
    <property type="term" value="P:chromatin organization"/>
    <property type="evidence" value="ECO:0007669"/>
    <property type="project" value="UniProtKB-KW"/>
</dbReference>
<protein>
    <recommendedName>
        <fullName evidence="2">E3 ubiquitin-protein ligase CHFR</fullName>
    </recommendedName>
</protein>
<feature type="region of interest" description="Disordered" evidence="14">
    <location>
        <begin position="146"/>
        <end position="228"/>
    </location>
</feature>
<evidence type="ECO:0000259" key="15">
    <source>
        <dbReference type="PROSITE" id="PS50006"/>
    </source>
</evidence>
<dbReference type="Ensembl" id="ENSDCDT00010037462.1">
    <property type="protein sequence ID" value="ENSDCDP00010030138.1"/>
    <property type="gene ID" value="ENSDCDG00010019364.1"/>
</dbReference>
<dbReference type="InterPro" id="IPR013083">
    <property type="entry name" value="Znf_RING/FYVE/PHD"/>
</dbReference>
<reference evidence="17 18" key="1">
    <citation type="submission" date="2020-06" db="EMBL/GenBank/DDBJ databases">
        <authorList>
            <consortium name="Wellcome Sanger Institute Data Sharing"/>
        </authorList>
    </citation>
    <scope>NUCLEOTIDE SEQUENCE [LARGE SCALE GENOMIC DNA]</scope>
</reference>
<dbReference type="Gene3D" id="2.60.200.20">
    <property type="match status" value="1"/>
</dbReference>
<feature type="coiled-coil region" evidence="13">
    <location>
        <begin position="280"/>
        <end position="349"/>
    </location>
</feature>
<dbReference type="CDD" id="cd16535">
    <property type="entry name" value="RING-HC_RNF8"/>
    <property type="match status" value="1"/>
</dbReference>
<dbReference type="PROSITE" id="PS50006">
    <property type="entry name" value="FHA_DOMAIN"/>
    <property type="match status" value="1"/>
</dbReference>
<dbReference type="Pfam" id="PF00498">
    <property type="entry name" value="FHA"/>
    <property type="match status" value="1"/>
</dbReference>
<dbReference type="GO" id="GO:0061630">
    <property type="term" value="F:ubiquitin protein ligase activity"/>
    <property type="evidence" value="ECO:0007669"/>
    <property type="project" value="TreeGrafter"/>
</dbReference>
<dbReference type="Gene3D" id="3.30.40.10">
    <property type="entry name" value="Zinc/RING finger domain, C3HC4 (zinc finger)"/>
    <property type="match status" value="1"/>
</dbReference>
<organism evidence="17 18">
    <name type="scientific">Denticeps clupeoides</name>
    <name type="common">denticle herring</name>
    <dbReference type="NCBI Taxonomy" id="299321"/>
    <lineage>
        <taxon>Eukaryota</taxon>
        <taxon>Metazoa</taxon>
        <taxon>Chordata</taxon>
        <taxon>Craniata</taxon>
        <taxon>Vertebrata</taxon>
        <taxon>Euteleostomi</taxon>
        <taxon>Actinopterygii</taxon>
        <taxon>Neopterygii</taxon>
        <taxon>Teleostei</taxon>
        <taxon>Clupei</taxon>
        <taxon>Clupeiformes</taxon>
        <taxon>Denticipitoidei</taxon>
        <taxon>Denticipitidae</taxon>
        <taxon>Denticeps</taxon>
    </lineage>
</organism>
<keyword evidence="13" id="KW-0175">Coiled coil</keyword>
<name>A0AAY4CAP4_9TELE</name>
<dbReference type="Gene3D" id="1.20.5.170">
    <property type="match status" value="1"/>
</dbReference>
<evidence type="ECO:0000313" key="18">
    <source>
        <dbReference type="Proteomes" id="UP000694580"/>
    </source>
</evidence>
<evidence type="ECO:0000256" key="6">
    <source>
        <dbReference type="ARBA" id="ARBA00022771"/>
    </source>
</evidence>
<keyword evidence="8" id="KW-0862">Zinc</keyword>
<dbReference type="GO" id="GO:0006302">
    <property type="term" value="P:double-strand break repair"/>
    <property type="evidence" value="ECO:0007669"/>
    <property type="project" value="TreeGrafter"/>
</dbReference>
<dbReference type="GO" id="GO:0070936">
    <property type="term" value="P:protein K48-linked ubiquitination"/>
    <property type="evidence" value="ECO:0007669"/>
    <property type="project" value="TreeGrafter"/>
</dbReference>
<evidence type="ECO:0000256" key="3">
    <source>
        <dbReference type="ARBA" id="ARBA00022679"/>
    </source>
</evidence>
<dbReference type="GO" id="GO:0042393">
    <property type="term" value="F:histone binding"/>
    <property type="evidence" value="ECO:0007669"/>
    <property type="project" value="TreeGrafter"/>
</dbReference>
<dbReference type="SUPFAM" id="SSF57850">
    <property type="entry name" value="RING/U-box"/>
    <property type="match status" value="1"/>
</dbReference>
<dbReference type="InterPro" id="IPR017907">
    <property type="entry name" value="Znf_RING_CS"/>
</dbReference>
<dbReference type="GO" id="GO:0006511">
    <property type="term" value="P:ubiquitin-dependent protein catabolic process"/>
    <property type="evidence" value="ECO:0007669"/>
    <property type="project" value="TreeGrafter"/>
</dbReference>
<dbReference type="PROSITE" id="PS50089">
    <property type="entry name" value="ZF_RING_2"/>
    <property type="match status" value="1"/>
</dbReference>
<keyword evidence="5" id="KW-0227">DNA damage</keyword>
<evidence type="ECO:0000256" key="7">
    <source>
        <dbReference type="ARBA" id="ARBA00022786"/>
    </source>
</evidence>
<dbReference type="SMART" id="SM00240">
    <property type="entry name" value="FHA"/>
    <property type="match status" value="1"/>
</dbReference>
<evidence type="ECO:0000256" key="11">
    <source>
        <dbReference type="ARBA" id="ARBA00023242"/>
    </source>
</evidence>